<keyword evidence="1 2" id="KW-0129">CBS domain</keyword>
<dbReference type="PANTHER" id="PTHR43080">
    <property type="entry name" value="CBS DOMAIN-CONTAINING PROTEIN CBSX3, MITOCHONDRIAL"/>
    <property type="match status" value="1"/>
</dbReference>
<evidence type="ECO:0000313" key="4">
    <source>
        <dbReference type="EMBL" id="TXB61493.1"/>
    </source>
</evidence>
<dbReference type="InterPro" id="IPR000644">
    <property type="entry name" value="CBS_dom"/>
</dbReference>
<name>A0A5C6RHC8_9BACT</name>
<dbReference type="OrthoDB" id="9790355at2"/>
<dbReference type="InterPro" id="IPR044729">
    <property type="entry name" value="CBS_bac"/>
</dbReference>
<dbReference type="EMBL" id="VOOR01000057">
    <property type="protein sequence ID" value="TXB61493.1"/>
    <property type="molecule type" value="Genomic_DNA"/>
</dbReference>
<dbReference type="AlphaFoldDB" id="A0A5C6RHC8"/>
<evidence type="ECO:0000256" key="1">
    <source>
        <dbReference type="ARBA" id="ARBA00023122"/>
    </source>
</evidence>
<accession>A0A5C6RHC8</accession>
<reference evidence="4 5" key="1">
    <citation type="submission" date="2019-08" db="EMBL/GenBank/DDBJ databases">
        <title>Genome of Phaeodactylibacter luteus.</title>
        <authorList>
            <person name="Bowman J.P."/>
        </authorList>
    </citation>
    <scope>NUCLEOTIDE SEQUENCE [LARGE SCALE GENOMIC DNA]</scope>
    <source>
        <strain evidence="4 5">KCTC 42180</strain>
    </source>
</reference>
<evidence type="ECO:0000256" key="2">
    <source>
        <dbReference type="PROSITE-ProRule" id="PRU00703"/>
    </source>
</evidence>
<dbReference type="CDD" id="cd04629">
    <property type="entry name" value="CBS_pair_bac"/>
    <property type="match status" value="1"/>
</dbReference>
<evidence type="ECO:0000313" key="5">
    <source>
        <dbReference type="Proteomes" id="UP000321580"/>
    </source>
</evidence>
<gene>
    <name evidence="4" type="ORF">FRY97_18915</name>
</gene>
<dbReference type="InterPro" id="IPR051257">
    <property type="entry name" value="Diverse_CBS-Domain"/>
</dbReference>
<evidence type="ECO:0000259" key="3">
    <source>
        <dbReference type="PROSITE" id="PS51371"/>
    </source>
</evidence>
<dbReference type="SUPFAM" id="SSF54631">
    <property type="entry name" value="CBS-domain pair"/>
    <property type="match status" value="1"/>
</dbReference>
<dbReference type="Gene3D" id="3.10.580.10">
    <property type="entry name" value="CBS-domain"/>
    <property type="match status" value="1"/>
</dbReference>
<sequence length="163" mass="18283">MKPYPPITDYMATSLITFRKDTDIREAIDVLLDKKISGAPVLDQDGQLIGMLSEADCLRILVEGPYNQEPASSKLSVKDYMSTQIKTIAASKSVLDAAYEFVRSGYKRLPVVDAGRLVGQISRVDILRAIQKMEPDVKHIPDSWRGREPEMPGYKKTFYAKNS</sequence>
<protein>
    <submittedName>
        <fullName evidence="4">CBS domain-containing protein</fullName>
    </submittedName>
</protein>
<proteinExistence type="predicted"/>
<dbReference type="Proteomes" id="UP000321580">
    <property type="component" value="Unassembled WGS sequence"/>
</dbReference>
<dbReference type="SMART" id="SM00116">
    <property type="entry name" value="CBS"/>
    <property type="match status" value="2"/>
</dbReference>
<dbReference type="PROSITE" id="PS51371">
    <property type="entry name" value="CBS"/>
    <property type="match status" value="2"/>
</dbReference>
<keyword evidence="5" id="KW-1185">Reference proteome</keyword>
<organism evidence="4 5">
    <name type="scientific">Phaeodactylibacter luteus</name>
    <dbReference type="NCBI Taxonomy" id="1564516"/>
    <lineage>
        <taxon>Bacteria</taxon>
        <taxon>Pseudomonadati</taxon>
        <taxon>Bacteroidota</taxon>
        <taxon>Saprospiria</taxon>
        <taxon>Saprospirales</taxon>
        <taxon>Haliscomenobacteraceae</taxon>
        <taxon>Phaeodactylibacter</taxon>
    </lineage>
</organism>
<feature type="domain" description="CBS" evidence="3">
    <location>
        <begin position="81"/>
        <end position="137"/>
    </location>
</feature>
<comment type="caution">
    <text evidence="4">The sequence shown here is derived from an EMBL/GenBank/DDBJ whole genome shotgun (WGS) entry which is preliminary data.</text>
</comment>
<dbReference type="InterPro" id="IPR046342">
    <property type="entry name" value="CBS_dom_sf"/>
</dbReference>
<dbReference type="PANTHER" id="PTHR43080:SF26">
    <property type="entry name" value="REGULATORY PROTEIN"/>
    <property type="match status" value="1"/>
</dbReference>
<dbReference type="Pfam" id="PF00571">
    <property type="entry name" value="CBS"/>
    <property type="match status" value="2"/>
</dbReference>
<feature type="domain" description="CBS" evidence="3">
    <location>
        <begin position="11"/>
        <end position="69"/>
    </location>
</feature>